<proteinExistence type="predicted"/>
<keyword evidence="1 2" id="KW-0732">Signal</keyword>
<comment type="caution">
    <text evidence="5">The sequence shown here is derived from an EMBL/GenBank/DDBJ whole genome shotgun (WGS) entry which is preliminary data.</text>
</comment>
<gene>
    <name evidence="5" type="ORF">EC501_01755</name>
</gene>
<dbReference type="GO" id="GO:0046872">
    <property type="term" value="F:metal ion binding"/>
    <property type="evidence" value="ECO:0007669"/>
    <property type="project" value="InterPro"/>
</dbReference>
<dbReference type="InterPro" id="IPR029052">
    <property type="entry name" value="Metallo-depent_PP-like"/>
</dbReference>
<dbReference type="Pfam" id="PF00149">
    <property type="entry name" value="Metallophos"/>
    <property type="match status" value="1"/>
</dbReference>
<accession>A0A3M8HFU4</accession>
<protein>
    <submittedName>
        <fullName evidence="5">Metallophosphoesterase family protein</fullName>
    </submittedName>
</protein>
<dbReference type="Proteomes" id="UP000279909">
    <property type="component" value="Unassembled WGS sequence"/>
</dbReference>
<dbReference type="CDD" id="cd00063">
    <property type="entry name" value="FN3"/>
    <property type="match status" value="1"/>
</dbReference>
<evidence type="ECO:0000256" key="2">
    <source>
        <dbReference type="SAM" id="SignalP"/>
    </source>
</evidence>
<keyword evidence="6" id="KW-1185">Reference proteome</keyword>
<evidence type="ECO:0000259" key="4">
    <source>
        <dbReference type="Pfam" id="PF16656"/>
    </source>
</evidence>
<evidence type="ECO:0000313" key="6">
    <source>
        <dbReference type="Proteomes" id="UP000279909"/>
    </source>
</evidence>
<dbReference type="RefSeq" id="WP_122970572.1">
    <property type="nucleotide sequence ID" value="NZ_RHLQ01000002.1"/>
</dbReference>
<feature type="chain" id="PRO_5038829681" evidence="2">
    <location>
        <begin position="31"/>
        <end position="433"/>
    </location>
</feature>
<evidence type="ECO:0000259" key="3">
    <source>
        <dbReference type="Pfam" id="PF00149"/>
    </source>
</evidence>
<dbReference type="GO" id="GO:0003993">
    <property type="term" value="F:acid phosphatase activity"/>
    <property type="evidence" value="ECO:0007669"/>
    <property type="project" value="InterPro"/>
</dbReference>
<evidence type="ECO:0000313" key="5">
    <source>
        <dbReference type="EMBL" id="RND01358.1"/>
    </source>
</evidence>
<dbReference type="PANTHER" id="PTHR45867">
    <property type="entry name" value="PURPLE ACID PHOSPHATASE"/>
    <property type="match status" value="1"/>
</dbReference>
<dbReference type="Gene3D" id="2.60.40.380">
    <property type="entry name" value="Purple acid phosphatase-like, N-terminal"/>
    <property type="match status" value="1"/>
</dbReference>
<organism evidence="5 6">
    <name type="scientific">Lysinibacillus halotolerans</name>
    <dbReference type="NCBI Taxonomy" id="1368476"/>
    <lineage>
        <taxon>Bacteria</taxon>
        <taxon>Bacillati</taxon>
        <taxon>Bacillota</taxon>
        <taxon>Bacilli</taxon>
        <taxon>Bacillales</taxon>
        <taxon>Bacillaceae</taxon>
        <taxon>Lysinibacillus</taxon>
    </lineage>
</organism>
<reference evidence="5 6" key="1">
    <citation type="journal article" date="2014" name="Int. J. Syst. Evol. Microbiol.">
        <title>Lysinibacillus halotolerans sp. nov., isolated from saline-alkaline soil.</title>
        <authorList>
            <person name="Kong D."/>
            <person name="Wang Y."/>
            <person name="Zhao B."/>
            <person name="Li Y."/>
            <person name="Song J."/>
            <person name="Zhai Y."/>
            <person name="Zhang C."/>
            <person name="Wang H."/>
            <person name="Chen X."/>
            <person name="Zhao B."/>
            <person name="Ruan Z."/>
        </authorList>
    </citation>
    <scope>NUCLEOTIDE SEQUENCE [LARGE SCALE GENOMIC DNA]</scope>
    <source>
        <strain evidence="5 6">MCCC 1A12703</strain>
    </source>
</reference>
<name>A0A3M8HFU4_9BACI</name>
<dbReference type="InterPro" id="IPR008963">
    <property type="entry name" value="Purple_acid_Pase-like_N"/>
</dbReference>
<dbReference type="PANTHER" id="PTHR45867:SF3">
    <property type="entry name" value="ACID PHOSPHATASE TYPE 7"/>
    <property type="match status" value="1"/>
</dbReference>
<dbReference type="Gene3D" id="3.60.21.10">
    <property type="match status" value="1"/>
</dbReference>
<dbReference type="Pfam" id="PF16656">
    <property type="entry name" value="Pur_ac_phosph_N"/>
    <property type="match status" value="1"/>
</dbReference>
<dbReference type="InterPro" id="IPR003961">
    <property type="entry name" value="FN3_dom"/>
</dbReference>
<dbReference type="InterPro" id="IPR004843">
    <property type="entry name" value="Calcineurin-like_PHP"/>
</dbReference>
<dbReference type="SUPFAM" id="SSF56300">
    <property type="entry name" value="Metallo-dependent phosphatases"/>
    <property type="match status" value="1"/>
</dbReference>
<dbReference type="EMBL" id="RHLQ01000002">
    <property type="protein sequence ID" value="RND01358.1"/>
    <property type="molecule type" value="Genomic_DNA"/>
</dbReference>
<dbReference type="AlphaFoldDB" id="A0A3M8HFU4"/>
<feature type="signal peptide" evidence="2">
    <location>
        <begin position="1"/>
        <end position="30"/>
    </location>
</feature>
<dbReference type="OrthoDB" id="9801679at2"/>
<feature type="domain" description="Calcineurin-like phosphoesterase" evidence="3">
    <location>
        <begin position="150"/>
        <end position="339"/>
    </location>
</feature>
<sequence length="433" mass="48351">MINYLSTKAKRKVMAVLAASAILLPASLSTNETSVEAAKVNNSTYEVTDIAFSVGADESQRTFNWYTDSTSKPGVIQLAKANNGNGQQFPKGKTMTIEATLEEATSGESSHEVTITGLKENTTYNYRFGDGKGNWSETYAFTVGGDKDFNFLFFGDPQIGSSGNIEADGQAWQKTLDIALDQFPATDFLVSAGDQVNKSNSEEEYEAYFSPDEIKQYAIQTTVGNHDNSATYASHFNVPNESTLGATSAGGDYSYVYNDALFIVLNSNNRNNEEHAQFIEETVAENSDVNWKFVVMHHSIYSENSHKYDRDVLERREELVPVFDENDIDVVLMGHDHGYVRTYQMEGNQPLFEQNFVAENTVKDPTGVLYLTSNSSSGSKYYHWRDDAAFYTALRSQNYNPSYSNVEVTDNTFTFTTYDVVTGQVIDEYKIIK</sequence>
<evidence type="ECO:0000256" key="1">
    <source>
        <dbReference type="ARBA" id="ARBA00022729"/>
    </source>
</evidence>
<feature type="domain" description="Purple acid phosphatase N-terminal" evidence="4">
    <location>
        <begin position="50"/>
        <end position="142"/>
    </location>
</feature>
<dbReference type="InterPro" id="IPR015914">
    <property type="entry name" value="PAPs_N"/>
</dbReference>
<dbReference type="SUPFAM" id="SSF49363">
    <property type="entry name" value="Purple acid phosphatase, N-terminal domain"/>
    <property type="match status" value="1"/>
</dbReference>